<organism evidence="1 2">
    <name type="scientific">Ensete ventricosum</name>
    <name type="common">Abyssinian banana</name>
    <name type="synonym">Musa ensete</name>
    <dbReference type="NCBI Taxonomy" id="4639"/>
    <lineage>
        <taxon>Eukaryota</taxon>
        <taxon>Viridiplantae</taxon>
        <taxon>Streptophyta</taxon>
        <taxon>Embryophyta</taxon>
        <taxon>Tracheophyta</taxon>
        <taxon>Spermatophyta</taxon>
        <taxon>Magnoliopsida</taxon>
        <taxon>Liliopsida</taxon>
        <taxon>Zingiberales</taxon>
        <taxon>Musaceae</taxon>
        <taxon>Ensete</taxon>
    </lineage>
</organism>
<accession>A0A427A9T7</accession>
<dbReference type="AlphaFoldDB" id="A0A427A9T7"/>
<reference evidence="1 2" key="1">
    <citation type="journal article" date="2014" name="Agronomy (Basel)">
        <title>A Draft Genome Sequence for Ensete ventricosum, the Drought-Tolerant Tree Against Hunger.</title>
        <authorList>
            <person name="Harrison J."/>
            <person name="Moore K.A."/>
            <person name="Paszkiewicz K."/>
            <person name="Jones T."/>
            <person name="Grant M."/>
            <person name="Ambacheew D."/>
            <person name="Muzemil S."/>
            <person name="Studholme D.J."/>
        </authorList>
    </citation>
    <scope>NUCLEOTIDE SEQUENCE [LARGE SCALE GENOMIC DNA]</scope>
</reference>
<evidence type="ECO:0000313" key="1">
    <source>
        <dbReference type="EMBL" id="RRT72969.1"/>
    </source>
</evidence>
<name>A0A427A9T7_ENSVE</name>
<gene>
    <name evidence="1" type="ORF">B296_00020146</name>
</gene>
<sequence length="181" mass="20846">MIRFPPPKIRWTGFSRPKRRKILDLTASATSDAFDFSSSESEEDEEEESPPWIFSFIFSMSVSPGCSAAMVRIASPKPLFLSPDSSPKVWESRKVRGRMNAVFITRRCDQDRLIDQGQSRPKEKRSLSSSARRFLSNAHVSTWQLTIGSRYDFCLKVTTNYQRDADTKHKVEQRRGDHHDT</sequence>
<protein>
    <submittedName>
        <fullName evidence="1">Uncharacterized protein</fullName>
    </submittedName>
</protein>
<dbReference type="EMBL" id="AMZH03003235">
    <property type="protein sequence ID" value="RRT72969.1"/>
    <property type="molecule type" value="Genomic_DNA"/>
</dbReference>
<comment type="caution">
    <text evidence="1">The sequence shown here is derived from an EMBL/GenBank/DDBJ whole genome shotgun (WGS) entry which is preliminary data.</text>
</comment>
<evidence type="ECO:0000313" key="2">
    <source>
        <dbReference type="Proteomes" id="UP000287651"/>
    </source>
</evidence>
<dbReference type="Proteomes" id="UP000287651">
    <property type="component" value="Unassembled WGS sequence"/>
</dbReference>
<proteinExistence type="predicted"/>